<accession>A0A1G9XT92</accession>
<organism evidence="2 3">
    <name type="scientific">Lachnospira pectinoschiza</name>
    <dbReference type="NCBI Taxonomy" id="28052"/>
    <lineage>
        <taxon>Bacteria</taxon>
        <taxon>Bacillati</taxon>
        <taxon>Bacillota</taxon>
        <taxon>Clostridia</taxon>
        <taxon>Lachnospirales</taxon>
        <taxon>Lachnospiraceae</taxon>
        <taxon>Lachnospira</taxon>
    </lineage>
</organism>
<keyword evidence="3" id="KW-1185">Reference proteome</keyword>
<evidence type="ECO:0000256" key="1">
    <source>
        <dbReference type="SAM" id="Phobius"/>
    </source>
</evidence>
<name>A0A1G9XT92_9FIRM</name>
<sequence length="360" mass="40890">MKKGVFWKVYGIVVTCLLVLILAGLGVLWFYLDNYEKSRPEYKVEEIVENLNKSDIDDLLTYLDIQVTEFENMDSVKEYLKSELSGEWSYTKNRNDSTDEEPCYILIKDGDKVGSISLNKDGKQGIFKMPNYSLASFNTELNKTRAVTIKAPNNAAVFVNGIELSDDYVSSNDEEVVDLEYVVDYIETPTYKSYKLDNIYGDLDVKVVGVSGNELSVEATETEDEKIVAYEYSFECSEDFINSVDQRVRDYIYEYVDYVINTKQVSTVQSYTLSASNARKLFANSAVAIAWNGTPKSINYGEIETSNYQQYTEDCFSVEASVTASVVTNSGDVREYPTTLKIIWVKKSGSWYVVDFKLGR</sequence>
<evidence type="ECO:0000313" key="2">
    <source>
        <dbReference type="EMBL" id="SDM99395.1"/>
    </source>
</evidence>
<dbReference type="EMBL" id="FNHZ01000004">
    <property type="protein sequence ID" value="SDM99395.1"/>
    <property type="molecule type" value="Genomic_DNA"/>
</dbReference>
<reference evidence="3" key="1">
    <citation type="submission" date="2016-10" db="EMBL/GenBank/DDBJ databases">
        <authorList>
            <person name="Varghese N."/>
            <person name="Submissions S."/>
        </authorList>
    </citation>
    <scope>NUCLEOTIDE SEQUENCE [LARGE SCALE GENOMIC DNA]</scope>
    <source>
        <strain evidence="3">M83</strain>
    </source>
</reference>
<feature type="transmembrane region" description="Helical" evidence="1">
    <location>
        <begin position="12"/>
        <end position="32"/>
    </location>
</feature>
<dbReference type="RefSeq" id="WP_074521699.1">
    <property type="nucleotide sequence ID" value="NZ_FNHZ01000004.1"/>
</dbReference>
<keyword evidence="1" id="KW-0812">Transmembrane</keyword>
<dbReference type="AlphaFoldDB" id="A0A1G9XT92"/>
<keyword evidence="1" id="KW-0472">Membrane</keyword>
<proteinExistence type="predicted"/>
<gene>
    <name evidence="2" type="ORF">SAMN05216544_1614</name>
</gene>
<dbReference type="OrthoDB" id="2066929at2"/>
<evidence type="ECO:0000313" key="3">
    <source>
        <dbReference type="Proteomes" id="UP000187651"/>
    </source>
</evidence>
<keyword evidence="1" id="KW-1133">Transmembrane helix</keyword>
<evidence type="ECO:0008006" key="4">
    <source>
        <dbReference type="Google" id="ProtNLM"/>
    </source>
</evidence>
<dbReference type="Proteomes" id="UP000187651">
    <property type="component" value="Unassembled WGS sequence"/>
</dbReference>
<protein>
    <recommendedName>
        <fullName evidence="4">NTF2-like N-terminal transpeptidase domain-containing protein</fullName>
    </recommendedName>
</protein>